<keyword evidence="8" id="KW-1208">Phospholipid metabolism</keyword>
<organism evidence="10">
    <name type="scientific">uncultured Rubrobacteraceae bacterium</name>
    <dbReference type="NCBI Taxonomy" id="349277"/>
    <lineage>
        <taxon>Bacteria</taxon>
        <taxon>Bacillati</taxon>
        <taxon>Actinomycetota</taxon>
        <taxon>Rubrobacteria</taxon>
        <taxon>Rubrobacterales</taxon>
        <taxon>Rubrobacteraceae</taxon>
        <taxon>environmental samples</taxon>
    </lineage>
</organism>
<evidence type="ECO:0000256" key="2">
    <source>
        <dbReference type="ARBA" id="ARBA00005983"/>
    </source>
</evidence>
<keyword evidence="5 10" id="KW-0418">Kinase</keyword>
<evidence type="ECO:0000259" key="9">
    <source>
        <dbReference type="PROSITE" id="PS50146"/>
    </source>
</evidence>
<dbReference type="Gene3D" id="3.40.50.10330">
    <property type="entry name" value="Probable inorganic polyphosphate/atp-NAD kinase, domain 1"/>
    <property type="match status" value="1"/>
</dbReference>
<keyword evidence="7" id="KW-0444">Lipid biosynthesis</keyword>
<evidence type="ECO:0000256" key="5">
    <source>
        <dbReference type="ARBA" id="ARBA00022777"/>
    </source>
</evidence>
<protein>
    <submittedName>
        <fullName evidence="10">Transcription regulator [contains diacylglycerol kinase catalytic domain]</fullName>
    </submittedName>
</protein>
<dbReference type="NCBIfam" id="NF009604">
    <property type="entry name" value="PRK13057.1"/>
    <property type="match status" value="1"/>
</dbReference>
<dbReference type="NCBIfam" id="TIGR00147">
    <property type="entry name" value="YegS/Rv2252/BmrU family lipid kinase"/>
    <property type="match status" value="1"/>
</dbReference>
<name>A0A6J4Q1E4_9ACTN</name>
<dbReference type="GO" id="GO:0016301">
    <property type="term" value="F:kinase activity"/>
    <property type="evidence" value="ECO:0007669"/>
    <property type="project" value="UniProtKB-KW"/>
</dbReference>
<dbReference type="EMBL" id="CADCVD010000027">
    <property type="protein sequence ID" value="CAA9431813.1"/>
    <property type="molecule type" value="Genomic_DNA"/>
</dbReference>
<dbReference type="InterPro" id="IPR016064">
    <property type="entry name" value="NAD/diacylglycerol_kinase_sf"/>
</dbReference>
<accession>A0A6J4Q1E4</accession>
<sequence>MDGAALIVNARSRTGEQAFEKAHTLLTSMGVRIGASFALSDPARLAETAREAVSGGHDPIILGGGDGSVSSTVDFLANHHSTLGLLPLGTANDFARTLEIPSSLEAACATIAHGKVVDVDLGLVGDNYYVNVSSVGLGVEATRSLSPRLKKSIGPLAYPVAAMTAFFKHEPFVARLSFPAGDHEPVEYGRLLQVAVGNGRFYGGGMIVAPGSGIDDRALDIYAIKLGRRRDLLGIARYLKSGDFVKNASVDHFRSPEVILTTEPELPINVDGELVARTPQRFSVAANALRVIVPQDSAAARMG</sequence>
<dbReference type="AlphaFoldDB" id="A0A6J4Q1E4"/>
<keyword evidence="7" id="KW-0443">Lipid metabolism</keyword>
<keyword evidence="6" id="KW-0067">ATP-binding</keyword>
<dbReference type="PANTHER" id="PTHR12358:SF54">
    <property type="entry name" value="SPHINGOSINE KINASE RELATED PROTEIN"/>
    <property type="match status" value="1"/>
</dbReference>
<dbReference type="PANTHER" id="PTHR12358">
    <property type="entry name" value="SPHINGOSINE KINASE"/>
    <property type="match status" value="1"/>
</dbReference>
<evidence type="ECO:0000256" key="6">
    <source>
        <dbReference type="ARBA" id="ARBA00022840"/>
    </source>
</evidence>
<evidence type="ECO:0000313" key="10">
    <source>
        <dbReference type="EMBL" id="CAA9431813.1"/>
    </source>
</evidence>
<dbReference type="SUPFAM" id="SSF111331">
    <property type="entry name" value="NAD kinase/diacylglycerol kinase-like"/>
    <property type="match status" value="1"/>
</dbReference>
<evidence type="ECO:0000256" key="1">
    <source>
        <dbReference type="ARBA" id="ARBA00001946"/>
    </source>
</evidence>
<reference evidence="10" key="1">
    <citation type="submission" date="2020-02" db="EMBL/GenBank/DDBJ databases">
        <authorList>
            <person name="Meier V. D."/>
        </authorList>
    </citation>
    <scope>NUCLEOTIDE SEQUENCE</scope>
    <source>
        <strain evidence="10">AVDCRST_MAG37</strain>
    </source>
</reference>
<comment type="similarity">
    <text evidence="2">Belongs to the diacylglycerol/lipid kinase family.</text>
</comment>
<evidence type="ECO:0000256" key="3">
    <source>
        <dbReference type="ARBA" id="ARBA00022679"/>
    </source>
</evidence>
<comment type="cofactor">
    <cofactor evidence="1">
        <name>Mg(2+)</name>
        <dbReference type="ChEBI" id="CHEBI:18420"/>
    </cofactor>
</comment>
<dbReference type="InterPro" id="IPR001206">
    <property type="entry name" value="Diacylglycerol_kinase_cat_dom"/>
</dbReference>
<dbReference type="GO" id="GO:0005524">
    <property type="term" value="F:ATP binding"/>
    <property type="evidence" value="ECO:0007669"/>
    <property type="project" value="UniProtKB-KW"/>
</dbReference>
<dbReference type="InterPro" id="IPR017438">
    <property type="entry name" value="ATP-NAD_kinase_N"/>
</dbReference>
<evidence type="ECO:0000256" key="7">
    <source>
        <dbReference type="ARBA" id="ARBA00023209"/>
    </source>
</evidence>
<proteinExistence type="inferred from homology"/>
<dbReference type="InterPro" id="IPR005218">
    <property type="entry name" value="Diacylglycerol/lipid_kinase"/>
</dbReference>
<dbReference type="GO" id="GO:0008654">
    <property type="term" value="P:phospholipid biosynthetic process"/>
    <property type="evidence" value="ECO:0007669"/>
    <property type="project" value="UniProtKB-KW"/>
</dbReference>
<dbReference type="Pfam" id="PF19279">
    <property type="entry name" value="YegS_C"/>
    <property type="match status" value="1"/>
</dbReference>
<dbReference type="Gene3D" id="2.60.200.40">
    <property type="match status" value="1"/>
</dbReference>
<feature type="domain" description="DAGKc" evidence="9">
    <location>
        <begin position="1"/>
        <end position="128"/>
    </location>
</feature>
<dbReference type="PROSITE" id="PS50146">
    <property type="entry name" value="DAGK"/>
    <property type="match status" value="1"/>
</dbReference>
<keyword evidence="3" id="KW-0808">Transferase</keyword>
<dbReference type="InterPro" id="IPR050187">
    <property type="entry name" value="Lipid_Phosphate_FormReg"/>
</dbReference>
<evidence type="ECO:0000256" key="8">
    <source>
        <dbReference type="ARBA" id="ARBA00023264"/>
    </source>
</evidence>
<dbReference type="InterPro" id="IPR045540">
    <property type="entry name" value="YegS/DAGK_C"/>
</dbReference>
<gene>
    <name evidence="10" type="ORF">AVDCRST_MAG37-664</name>
</gene>
<dbReference type="SMART" id="SM00046">
    <property type="entry name" value="DAGKc"/>
    <property type="match status" value="1"/>
</dbReference>
<dbReference type="Pfam" id="PF00781">
    <property type="entry name" value="DAGK_cat"/>
    <property type="match status" value="1"/>
</dbReference>
<keyword evidence="4" id="KW-0547">Nucleotide-binding</keyword>
<evidence type="ECO:0000256" key="4">
    <source>
        <dbReference type="ARBA" id="ARBA00022741"/>
    </source>
</evidence>
<keyword evidence="7" id="KW-0594">Phospholipid biosynthesis</keyword>